<reference evidence="11" key="1">
    <citation type="journal article" date="2007" name="Proc. Natl. Acad. Sci. U.S.A.">
        <title>Genome sequencing reveals complex secondary metabolome in the marine actinomycete Salinispora tropica.</title>
        <authorList>
            <person name="Udwary D.W."/>
            <person name="Zeigler L."/>
            <person name="Asolkar R.N."/>
            <person name="Singan V."/>
            <person name="Lapidus A."/>
            <person name="Fenical W."/>
            <person name="Jensen P.R."/>
            <person name="Moore B.S."/>
        </authorList>
    </citation>
    <scope>NUCLEOTIDE SEQUENCE [LARGE SCALE GENOMIC DNA]</scope>
    <source>
        <strain evidence="11">ATCC BAA-916 / DSM 44818 / CNB-440</strain>
    </source>
</reference>
<evidence type="ECO:0000259" key="9">
    <source>
        <dbReference type="Pfam" id="PF13515"/>
    </source>
</evidence>
<keyword evidence="5 8" id="KW-0472">Membrane</keyword>
<dbReference type="HOGENOM" id="CLU_385386_0_0_11"/>
<evidence type="ECO:0000256" key="1">
    <source>
        <dbReference type="ARBA" id="ARBA00004651"/>
    </source>
</evidence>
<dbReference type="GO" id="GO:0005886">
    <property type="term" value="C:plasma membrane"/>
    <property type="evidence" value="ECO:0007669"/>
    <property type="project" value="UniProtKB-SubCell"/>
</dbReference>
<keyword evidence="11" id="KW-1185">Reference proteome</keyword>
<evidence type="ECO:0000256" key="5">
    <source>
        <dbReference type="ARBA" id="ARBA00023136"/>
    </source>
</evidence>
<dbReference type="Proteomes" id="UP000000235">
    <property type="component" value="Chromosome"/>
</dbReference>
<evidence type="ECO:0000256" key="7">
    <source>
        <dbReference type="SAM" id="MobiDB-lite"/>
    </source>
</evidence>
<feature type="transmembrane region" description="Helical" evidence="8">
    <location>
        <begin position="72"/>
        <end position="91"/>
    </location>
</feature>
<keyword evidence="4 8" id="KW-1133">Transmembrane helix</keyword>
<dbReference type="Pfam" id="PF13515">
    <property type="entry name" value="FUSC_2"/>
    <property type="match status" value="1"/>
</dbReference>
<feature type="transmembrane region" description="Helical" evidence="8">
    <location>
        <begin position="463"/>
        <end position="493"/>
    </location>
</feature>
<evidence type="ECO:0000313" key="10">
    <source>
        <dbReference type="EMBL" id="ABP55755.1"/>
    </source>
</evidence>
<evidence type="ECO:0000256" key="6">
    <source>
        <dbReference type="ARBA" id="ARBA00043993"/>
    </source>
</evidence>
<evidence type="ECO:0000256" key="4">
    <source>
        <dbReference type="ARBA" id="ARBA00022989"/>
    </source>
</evidence>
<dbReference type="eggNOG" id="COG4913">
    <property type="taxonomic scope" value="Bacteria"/>
</dbReference>
<gene>
    <name evidence="10" type="ordered locus">Strop_3321</name>
</gene>
<sequence length="727" mass="78140">MWSWRGVRNWLQQRDPDYCLARRAARLTLVACLVFYGCRYGLDSTPMATYALFGTIASGVFTQLPGRPAQRARTLLAALPIMWILIAAGTMLAANTWAATAGMLVVGFAVAVAGVSGPRIIGLGGAFQIFYILASFPPYQPDRLPERLAGVTLAIGLVAVAEVTLWPGPAPVTFAQRLGAATRRTASYVAALADVLAGQPGAEEEAWRRHARAVNAVEQARMSRLSPTERATSAGRRDHALRDASIGLRQTLRSAGWLLRNEAATTDRESADLLRRCAASLRRSGDTLVGTEPASPRAVPTTEHRRPEAWRSATAAQLRVAASVGMLARHADFVATAVRIADGHADPTHPPAGPDTFWYLRRSLPSLYWQRLRFHLTPRSVSFQQALRLAVALAAARLIAGILDLKHGFWVLLAILTLLRTSAADTRATFRLALTGTLVGASAGALLLLVFPGQETYVAILPLTMLLALGVGPLLGLVWAQALLTLLLITVFAQLTPTDWQLAGVRLLDVLIGATIGVVAGTLIWPRGGGGELRHRASALLDVGAHAIEETVTTLAERGGRRHAVQATHRAQALADASFCQYHLESRDPEPSDVDWEAALVAGHRIVRGAEALLIGDRPGTLAASWPAPTARLVRRAEWLRSAYADVASHVPQGHLQQVAPVPTAATGVVEQVHRIIQAGERRADVLRLIEVDLWLADLGRCLNRVPVPERRSEGHRAPGSSKPSGS</sequence>
<feature type="transmembrane region" description="Helical" evidence="8">
    <location>
        <begin position="97"/>
        <end position="115"/>
    </location>
</feature>
<evidence type="ECO:0000313" key="11">
    <source>
        <dbReference type="Proteomes" id="UP000000235"/>
    </source>
</evidence>
<dbReference type="PATRIC" id="fig|369723.5.peg.3423"/>
<proteinExistence type="inferred from homology"/>
<comment type="similarity">
    <text evidence="6">Belongs to the YccS/YhfK family.</text>
</comment>
<keyword evidence="2" id="KW-1003">Cell membrane</keyword>
<dbReference type="RefSeq" id="WP_012014532.1">
    <property type="nucleotide sequence ID" value="NC_009380.1"/>
</dbReference>
<dbReference type="PANTHER" id="PTHR30509:SF9">
    <property type="entry name" value="MULTIDRUG RESISTANCE PROTEIN MDTO"/>
    <property type="match status" value="1"/>
</dbReference>
<feature type="domain" description="Integral membrane bound transporter" evidence="9">
    <location>
        <begin position="398"/>
        <end position="519"/>
    </location>
</feature>
<protein>
    <recommendedName>
        <fullName evidence="9">Integral membrane bound transporter domain-containing protein</fullName>
    </recommendedName>
</protein>
<comment type="subcellular location">
    <subcellularLocation>
        <location evidence="1">Cell membrane</location>
        <topology evidence="1">Multi-pass membrane protein</topology>
    </subcellularLocation>
</comment>
<evidence type="ECO:0000256" key="8">
    <source>
        <dbReference type="SAM" id="Phobius"/>
    </source>
</evidence>
<organism evidence="10 11">
    <name type="scientific">Salinispora tropica (strain ATCC BAA-916 / DSM 44818 / JCM 13857 / NBRC 105044 / CNB-440)</name>
    <dbReference type="NCBI Taxonomy" id="369723"/>
    <lineage>
        <taxon>Bacteria</taxon>
        <taxon>Bacillati</taxon>
        <taxon>Actinomycetota</taxon>
        <taxon>Actinomycetes</taxon>
        <taxon>Micromonosporales</taxon>
        <taxon>Micromonosporaceae</taxon>
        <taxon>Salinispora</taxon>
    </lineage>
</organism>
<feature type="transmembrane region" description="Helical" evidence="8">
    <location>
        <begin position="428"/>
        <end position="451"/>
    </location>
</feature>
<dbReference type="PANTHER" id="PTHR30509">
    <property type="entry name" value="P-HYDROXYBENZOIC ACID EFFLUX PUMP SUBUNIT-RELATED"/>
    <property type="match status" value="1"/>
</dbReference>
<dbReference type="EMBL" id="CP000667">
    <property type="protein sequence ID" value="ABP55755.1"/>
    <property type="molecule type" value="Genomic_DNA"/>
</dbReference>
<feature type="region of interest" description="Disordered" evidence="7">
    <location>
        <begin position="286"/>
        <end position="307"/>
    </location>
</feature>
<dbReference type="eggNOG" id="COG1289">
    <property type="taxonomic scope" value="Bacteria"/>
</dbReference>
<accession>A4XA15</accession>
<evidence type="ECO:0000256" key="2">
    <source>
        <dbReference type="ARBA" id="ARBA00022475"/>
    </source>
</evidence>
<dbReference type="InterPro" id="IPR049453">
    <property type="entry name" value="Memb_transporter_dom"/>
</dbReference>
<dbReference type="KEGG" id="stp:Strop_3321"/>
<dbReference type="AlphaFoldDB" id="A4XA15"/>
<name>A4XA15_SALTO</name>
<feature type="transmembrane region" description="Helical" evidence="8">
    <location>
        <begin position="505"/>
        <end position="526"/>
    </location>
</feature>
<evidence type="ECO:0000256" key="3">
    <source>
        <dbReference type="ARBA" id="ARBA00022692"/>
    </source>
</evidence>
<keyword evidence="3 8" id="KW-0812">Transmembrane</keyword>
<dbReference type="STRING" id="369723.Strop_3321"/>